<evidence type="ECO:0000313" key="4">
    <source>
        <dbReference type="Proteomes" id="UP000256970"/>
    </source>
</evidence>
<feature type="region of interest" description="Disordered" evidence="1">
    <location>
        <begin position="312"/>
        <end position="340"/>
    </location>
</feature>
<dbReference type="STRING" id="3088.A0A383VZB0"/>
<feature type="compositionally biased region" description="Low complexity" evidence="1">
    <location>
        <begin position="1"/>
        <end position="14"/>
    </location>
</feature>
<dbReference type="PANTHER" id="PTHR33591">
    <property type="entry name" value="BETA-CAROTENE ISOMERASE D27"/>
    <property type="match status" value="1"/>
</dbReference>
<dbReference type="GO" id="GO:0005506">
    <property type="term" value="F:iron ion binding"/>
    <property type="evidence" value="ECO:0007669"/>
    <property type="project" value="InterPro"/>
</dbReference>
<evidence type="ECO:0000259" key="2">
    <source>
        <dbReference type="Pfam" id="PF13225"/>
    </source>
</evidence>
<dbReference type="InterPro" id="IPR025114">
    <property type="entry name" value="D27-like_C"/>
</dbReference>
<evidence type="ECO:0000313" key="3">
    <source>
        <dbReference type="EMBL" id="SZX70124.1"/>
    </source>
</evidence>
<feature type="compositionally biased region" description="Low complexity" evidence="1">
    <location>
        <begin position="315"/>
        <end position="325"/>
    </location>
</feature>
<feature type="domain" description="Beta-carotene isomerase D27-like C-terminal" evidence="2">
    <location>
        <begin position="208"/>
        <end position="290"/>
    </location>
</feature>
<dbReference type="Proteomes" id="UP000256970">
    <property type="component" value="Unassembled WGS sequence"/>
</dbReference>
<gene>
    <name evidence="3" type="ORF">BQ4739_LOCUS10364</name>
</gene>
<dbReference type="PANTHER" id="PTHR33591:SF2">
    <property type="entry name" value="BETA-CAROTENE ISOMERASE D27"/>
    <property type="match status" value="1"/>
</dbReference>
<organism evidence="3 4">
    <name type="scientific">Tetradesmus obliquus</name>
    <name type="common">Green alga</name>
    <name type="synonym">Acutodesmus obliquus</name>
    <dbReference type="NCBI Taxonomy" id="3088"/>
    <lineage>
        <taxon>Eukaryota</taxon>
        <taxon>Viridiplantae</taxon>
        <taxon>Chlorophyta</taxon>
        <taxon>core chlorophytes</taxon>
        <taxon>Chlorophyceae</taxon>
        <taxon>CS clade</taxon>
        <taxon>Sphaeropleales</taxon>
        <taxon>Scenedesmaceae</taxon>
        <taxon>Tetradesmus</taxon>
    </lineage>
</organism>
<name>A0A383VZB0_TETOB</name>
<accession>A0A383VZB0</accession>
<dbReference type="AlphaFoldDB" id="A0A383VZB0"/>
<dbReference type="Pfam" id="PF13225">
    <property type="entry name" value="D27-like_C"/>
    <property type="match status" value="1"/>
</dbReference>
<dbReference type="InterPro" id="IPR038938">
    <property type="entry name" value="D27-like"/>
</dbReference>
<feature type="region of interest" description="Disordered" evidence="1">
    <location>
        <begin position="170"/>
        <end position="194"/>
    </location>
</feature>
<keyword evidence="4" id="KW-1185">Reference proteome</keyword>
<evidence type="ECO:0000256" key="1">
    <source>
        <dbReference type="SAM" id="MobiDB-lite"/>
    </source>
</evidence>
<protein>
    <recommendedName>
        <fullName evidence="2">Beta-carotene isomerase D27-like C-terminal domain-containing protein</fullName>
    </recommendedName>
</protein>
<dbReference type="EMBL" id="FNXT01000972">
    <property type="protein sequence ID" value="SZX70124.1"/>
    <property type="molecule type" value="Genomic_DNA"/>
</dbReference>
<reference evidence="3 4" key="1">
    <citation type="submission" date="2016-10" db="EMBL/GenBank/DDBJ databases">
        <authorList>
            <person name="Cai Z."/>
        </authorList>
    </citation>
    <scope>NUCLEOTIDE SEQUENCE [LARGE SCALE GENOMIC DNA]</scope>
</reference>
<feature type="region of interest" description="Disordered" evidence="1">
    <location>
        <begin position="1"/>
        <end position="20"/>
    </location>
</feature>
<proteinExistence type="predicted"/>
<sequence length="340" mass="36785">MNLRCSSSSSSSSSRGQPLVCRPHHQQRLQQLRFTHSRAAAATRQAGTAEPVPDYAAIDSQPLNQVVMALFRRKMVAAIGSDSQLSGYEAIIDLTRRLNASYSEARQVQLTTRGILNSLFPSWLPGAFKVMFSKPLPEFSCKLNALATALTCQWLMGPCKVNDVELDDGSVSSSSGSNSSSSSSGGSGSASNSNLQQQQWRQQLTCQWLMGPCKVNNVELDDGSVGQGMGVLVERCRYLEQAGCASICINSCKVPTQEFFEKDMGLPLTMTPNYEDFSCQFSFGKTPLPQQLDEAFSTPCFQQCPSRAARYADCSSSSSSSSSSSNKQNDGGNCPNILKP</sequence>